<accession>A0ABN7NBF6</accession>
<keyword evidence="3" id="KW-0677">Repeat</keyword>
<feature type="domain" description="C2H2-type" evidence="8">
    <location>
        <begin position="344"/>
        <end position="371"/>
    </location>
</feature>
<proteinExistence type="predicted"/>
<evidence type="ECO:0000256" key="4">
    <source>
        <dbReference type="ARBA" id="ARBA00022771"/>
    </source>
</evidence>
<comment type="caution">
    <text evidence="9">The sequence shown here is derived from an EMBL/GenBank/DDBJ whole genome shotgun (WGS) entry which is preliminary data.</text>
</comment>
<feature type="domain" description="C2H2-type" evidence="8">
    <location>
        <begin position="427"/>
        <end position="454"/>
    </location>
</feature>
<name>A0ABN7NBF6_TIMPD</name>
<evidence type="ECO:0000256" key="3">
    <source>
        <dbReference type="ARBA" id="ARBA00022737"/>
    </source>
</evidence>
<feature type="domain" description="C2H2-type" evidence="8">
    <location>
        <begin position="486"/>
        <end position="509"/>
    </location>
</feature>
<feature type="domain" description="C2H2-type" evidence="8">
    <location>
        <begin position="260"/>
        <end position="287"/>
    </location>
</feature>
<dbReference type="EMBL" id="CAJPIN010000179">
    <property type="protein sequence ID" value="CAG2053163.1"/>
    <property type="molecule type" value="Genomic_DNA"/>
</dbReference>
<evidence type="ECO:0000256" key="6">
    <source>
        <dbReference type="ARBA" id="ARBA00023242"/>
    </source>
</evidence>
<gene>
    <name evidence="9" type="ORF">TPAB3V08_LOCUS239</name>
</gene>
<keyword evidence="4 7" id="KW-0863">Zinc-finger</keyword>
<evidence type="ECO:0000256" key="7">
    <source>
        <dbReference type="PROSITE-ProRule" id="PRU00042"/>
    </source>
</evidence>
<feature type="domain" description="C2H2-type" evidence="8">
    <location>
        <begin position="316"/>
        <end position="343"/>
    </location>
</feature>
<dbReference type="PROSITE" id="PS00028">
    <property type="entry name" value="ZINC_FINGER_C2H2_1"/>
    <property type="match status" value="10"/>
</dbReference>
<dbReference type="SUPFAM" id="SSF57667">
    <property type="entry name" value="beta-beta-alpha zinc fingers"/>
    <property type="match status" value="6"/>
</dbReference>
<organism evidence="9 10">
    <name type="scientific">Timema podura</name>
    <name type="common">Walking stick</name>
    <dbReference type="NCBI Taxonomy" id="61482"/>
    <lineage>
        <taxon>Eukaryota</taxon>
        <taxon>Metazoa</taxon>
        <taxon>Ecdysozoa</taxon>
        <taxon>Arthropoda</taxon>
        <taxon>Hexapoda</taxon>
        <taxon>Insecta</taxon>
        <taxon>Pterygota</taxon>
        <taxon>Neoptera</taxon>
        <taxon>Polyneoptera</taxon>
        <taxon>Phasmatodea</taxon>
        <taxon>Timematodea</taxon>
        <taxon>Timematoidea</taxon>
        <taxon>Timematidae</taxon>
        <taxon>Timema</taxon>
    </lineage>
</organism>
<feature type="domain" description="C2H2-type" evidence="8">
    <location>
        <begin position="372"/>
        <end position="399"/>
    </location>
</feature>
<feature type="domain" description="C2H2-type" evidence="8">
    <location>
        <begin position="400"/>
        <end position="427"/>
    </location>
</feature>
<feature type="domain" description="C2H2-type" evidence="8">
    <location>
        <begin position="510"/>
        <end position="537"/>
    </location>
</feature>
<dbReference type="PROSITE" id="PS50157">
    <property type="entry name" value="ZINC_FINGER_C2H2_2"/>
    <property type="match status" value="11"/>
</dbReference>
<keyword evidence="5" id="KW-0862">Zinc</keyword>
<evidence type="ECO:0000256" key="2">
    <source>
        <dbReference type="ARBA" id="ARBA00022723"/>
    </source>
</evidence>
<feature type="domain" description="C2H2-type" evidence="8">
    <location>
        <begin position="288"/>
        <end position="315"/>
    </location>
</feature>
<dbReference type="PANTHER" id="PTHR24406">
    <property type="entry name" value="TRANSCRIPTIONAL REPRESSOR CTCFL-RELATED"/>
    <property type="match status" value="1"/>
</dbReference>
<evidence type="ECO:0000259" key="8">
    <source>
        <dbReference type="PROSITE" id="PS50157"/>
    </source>
</evidence>
<evidence type="ECO:0000313" key="10">
    <source>
        <dbReference type="Proteomes" id="UP001153148"/>
    </source>
</evidence>
<sequence length="561" mass="64235">MEAQSQYMKEISHQTSITTAILIGGINKETQHNMPYQNNSPMCSERCWPVPTFQPQLMTLQIPNTKGDDLGKSRKPENERPAHLAERLCGNFSLTEVAPNRYCYLMPRQVNDRGGSRIVVIEEGVLARFYLRGEVRYHETVPCEVFPRQILMEKCLRFEKKEKAILDLGLKPPEKVKPVKTYEDPSVECPISLCSEGPRDEYQHSNTENTKQTILPVEHIDESTQTRSENDSNGSGTFSIGAHFLTSNNPAPTTTSEKVFSCYICGKTYTQKPNLDVHIRRHTGETPFPCDLCPKRFASRRSLKIHNVSHTGERNFSCDECGNTFTQKSALNIHSRIHSDYKPFICNICGKRFTINTYLKSHILTHTGEKPYSCSVCCRAFTQKGVLNNHMRTHKTEKDFTCQECKKQFTTNGEFKVHMMRHAGQEFACELCDKSYTQKNNLSVHMRGHDANSQLSCHLCGKKFVRSNSFKLHMVVHTGEQPLLCECGRRFGDNVAYEKHQRTHSEDKPYGCNICGKRFSRTHQLENHMIVHSGLKPFPCHVCSRKFARSSDLKRHLPIHK</sequence>
<dbReference type="Pfam" id="PF00096">
    <property type="entry name" value="zf-C2H2"/>
    <property type="match status" value="10"/>
</dbReference>
<comment type="subcellular location">
    <subcellularLocation>
        <location evidence="1">Nucleus</location>
    </subcellularLocation>
</comment>
<evidence type="ECO:0000256" key="5">
    <source>
        <dbReference type="ARBA" id="ARBA00022833"/>
    </source>
</evidence>
<evidence type="ECO:0000256" key="1">
    <source>
        <dbReference type="ARBA" id="ARBA00004123"/>
    </source>
</evidence>
<dbReference type="SMART" id="SM00355">
    <property type="entry name" value="ZnF_C2H2"/>
    <property type="match status" value="11"/>
</dbReference>
<keyword evidence="6" id="KW-0539">Nucleus</keyword>
<dbReference type="Proteomes" id="UP001153148">
    <property type="component" value="Unassembled WGS sequence"/>
</dbReference>
<dbReference type="Gene3D" id="3.30.160.60">
    <property type="entry name" value="Classic Zinc Finger"/>
    <property type="match status" value="11"/>
</dbReference>
<dbReference type="InterPro" id="IPR036236">
    <property type="entry name" value="Znf_C2H2_sf"/>
</dbReference>
<dbReference type="InterPro" id="IPR013087">
    <property type="entry name" value="Znf_C2H2_type"/>
</dbReference>
<protein>
    <recommendedName>
        <fullName evidence="8">C2H2-type domain-containing protein</fullName>
    </recommendedName>
</protein>
<feature type="domain" description="C2H2-type" evidence="8">
    <location>
        <begin position="538"/>
        <end position="561"/>
    </location>
</feature>
<evidence type="ECO:0000313" key="9">
    <source>
        <dbReference type="EMBL" id="CAG2053163.1"/>
    </source>
</evidence>
<keyword evidence="2" id="KW-0479">Metal-binding</keyword>
<reference evidence="9" key="1">
    <citation type="submission" date="2021-03" db="EMBL/GenBank/DDBJ databases">
        <authorList>
            <person name="Tran Van P."/>
        </authorList>
    </citation>
    <scope>NUCLEOTIDE SEQUENCE</scope>
</reference>
<feature type="domain" description="C2H2-type" evidence="8">
    <location>
        <begin position="455"/>
        <end position="482"/>
    </location>
</feature>
<keyword evidence="10" id="KW-1185">Reference proteome</keyword>
<dbReference type="InterPro" id="IPR050888">
    <property type="entry name" value="ZnF_C2H2-type_TF"/>
</dbReference>